<evidence type="ECO:0000313" key="2">
    <source>
        <dbReference type="EMBL" id="ATB26989.1"/>
    </source>
</evidence>
<evidence type="ECO:0000313" key="3">
    <source>
        <dbReference type="Proteomes" id="UP000217289"/>
    </source>
</evidence>
<dbReference type="Proteomes" id="UP000217289">
    <property type="component" value="Chromosome"/>
</dbReference>
<dbReference type="KEGG" id="mbd:MEBOL_000424"/>
<dbReference type="Pfam" id="PF07332">
    <property type="entry name" value="Phage_holin_3_6"/>
    <property type="match status" value="1"/>
</dbReference>
<sequence>MRVTTGEQMGVGSEQTERGLATLVGRLTEGLTKLVTQHLTLARAEMMEDARLMGADLALIALFVPFVLVGYGFVCAGLAVALARWLGLAGALALVGGLNLVGGVVGVKRAAERLKAHQVMDDTKSELNRSVTALSQEVPHGR</sequence>
<keyword evidence="3" id="KW-1185">Reference proteome</keyword>
<organism evidence="2 3">
    <name type="scientific">Melittangium boletus DSM 14713</name>
    <dbReference type="NCBI Taxonomy" id="1294270"/>
    <lineage>
        <taxon>Bacteria</taxon>
        <taxon>Pseudomonadati</taxon>
        <taxon>Myxococcota</taxon>
        <taxon>Myxococcia</taxon>
        <taxon>Myxococcales</taxon>
        <taxon>Cystobacterineae</taxon>
        <taxon>Archangiaceae</taxon>
        <taxon>Melittangium</taxon>
    </lineage>
</organism>
<evidence type="ECO:0000256" key="1">
    <source>
        <dbReference type="SAM" id="Phobius"/>
    </source>
</evidence>
<keyword evidence="1" id="KW-1133">Transmembrane helix</keyword>
<dbReference type="EMBL" id="CP022163">
    <property type="protein sequence ID" value="ATB26989.1"/>
    <property type="molecule type" value="Genomic_DNA"/>
</dbReference>
<reference evidence="2 3" key="1">
    <citation type="submission" date="2017-06" db="EMBL/GenBank/DDBJ databases">
        <authorList>
            <person name="Kim H.J."/>
            <person name="Triplett B.A."/>
        </authorList>
    </citation>
    <scope>NUCLEOTIDE SEQUENCE [LARGE SCALE GENOMIC DNA]</scope>
    <source>
        <strain evidence="2 3">DSM 14713</strain>
    </source>
</reference>
<dbReference type="InterPro" id="IPR009937">
    <property type="entry name" value="Phage_holin_3_6"/>
</dbReference>
<accession>A0A286NV74</accession>
<feature type="transmembrane region" description="Helical" evidence="1">
    <location>
        <begin position="85"/>
        <end position="107"/>
    </location>
</feature>
<keyword evidence="1" id="KW-0472">Membrane</keyword>
<gene>
    <name evidence="2" type="ORF">MEBOL_000424</name>
</gene>
<protein>
    <recommendedName>
        <fullName evidence="4">Phage holin family protein</fullName>
    </recommendedName>
</protein>
<keyword evidence="1" id="KW-0812">Transmembrane</keyword>
<proteinExistence type="predicted"/>
<dbReference type="AlphaFoldDB" id="A0A286NV74"/>
<name>A0A286NV74_9BACT</name>
<evidence type="ECO:0008006" key="4">
    <source>
        <dbReference type="Google" id="ProtNLM"/>
    </source>
</evidence>
<feature type="transmembrane region" description="Helical" evidence="1">
    <location>
        <begin position="57"/>
        <end position="79"/>
    </location>
</feature>
<dbReference type="RefSeq" id="WP_245919379.1">
    <property type="nucleotide sequence ID" value="NZ_CP022163.1"/>
</dbReference>